<dbReference type="GO" id="GO:0046512">
    <property type="term" value="P:sphingosine biosynthetic process"/>
    <property type="evidence" value="ECO:0007669"/>
    <property type="project" value="TreeGrafter"/>
</dbReference>
<dbReference type="Proteomes" id="UP000005950">
    <property type="component" value="Unassembled WGS sequence"/>
</dbReference>
<proteinExistence type="inferred from homology"/>
<dbReference type="EC" id="3.5.1.23" evidence="2"/>
<dbReference type="PANTHER" id="PTHR12670:SF1">
    <property type="entry name" value="NEUTRAL CERAMIDASE"/>
    <property type="match status" value="1"/>
</dbReference>
<evidence type="ECO:0000256" key="2">
    <source>
        <dbReference type="RuleBase" id="RU366019"/>
    </source>
</evidence>
<keyword evidence="1" id="KW-0862">Zinc</keyword>
<evidence type="ECO:0000313" key="5">
    <source>
        <dbReference type="Proteomes" id="UP000005950"/>
    </source>
</evidence>
<dbReference type="GO" id="GO:0017040">
    <property type="term" value="F:N-acylsphingosine amidohydrolase activity"/>
    <property type="evidence" value="ECO:0007669"/>
    <property type="project" value="UniProtKB-UniRule"/>
</dbReference>
<dbReference type="EMBL" id="ACCF01000018">
    <property type="protein sequence ID" value="EEF69485.1"/>
    <property type="molecule type" value="Genomic_DNA"/>
</dbReference>
<dbReference type="PANTHER" id="PTHR12670">
    <property type="entry name" value="CERAMIDASE"/>
    <property type="match status" value="1"/>
</dbReference>
<dbReference type="Pfam" id="PF04734">
    <property type="entry name" value="Ceramidase_alk"/>
    <property type="match status" value="1"/>
</dbReference>
<dbReference type="eggNOG" id="COG3356">
    <property type="taxonomic scope" value="Bacteria"/>
</dbReference>
<dbReference type="AlphaFoldDB" id="B9Y3G3"/>
<dbReference type="InterPro" id="IPR031329">
    <property type="entry name" value="NEUT/ALK_ceramidase_N"/>
</dbReference>
<reference evidence="4 5" key="1">
    <citation type="submission" date="2008-12" db="EMBL/GenBank/DDBJ databases">
        <authorList>
            <person name="Fulton L."/>
            <person name="Clifton S."/>
            <person name="Fulton B."/>
            <person name="Xu J."/>
            <person name="Minx P."/>
            <person name="Pepin K.H."/>
            <person name="Johnson M."/>
            <person name="Bhonagiri V."/>
            <person name="Nash W.E."/>
            <person name="Mardis E.R."/>
            <person name="Wilson R.K."/>
        </authorList>
    </citation>
    <scope>NUCLEOTIDE SEQUENCE [LARGE SCALE GENOMIC DNA]</scope>
    <source>
        <strain evidence="4 5">DSM 12042</strain>
    </source>
</reference>
<dbReference type="GO" id="GO:0046872">
    <property type="term" value="F:metal ion binding"/>
    <property type="evidence" value="ECO:0007669"/>
    <property type="project" value="UniProtKB-KW"/>
</dbReference>
<protein>
    <recommendedName>
        <fullName evidence="2">Neutral ceramidase</fullName>
        <ecNumber evidence="2">3.5.1.23</ecNumber>
    </recommendedName>
</protein>
<dbReference type="GO" id="GO:0042759">
    <property type="term" value="P:long-chain fatty acid biosynthetic process"/>
    <property type="evidence" value="ECO:0007669"/>
    <property type="project" value="TreeGrafter"/>
</dbReference>
<sequence>MNITPALGMSMAGFRERDHGAESIHDLLYATCYVFEDEVGQRAAFVTCDLINIDGHVRDKVIEQLSGKSKLSAEAILIQATHTHSGPSACALEGRNYLDAKRLPKPEEKAYYSFLIESLVQGILQAEADLNPAKIGFAVGSLQTLGNNRNEPECYMDDSVNVVKIDSLEGKCRGLIVNFACHPTVLTYTSYTISADFPGAMRRQLSAVIPDAVIAYSQGAAGNISTRFTRRESSVEEMERLAMGLSGEVLKLLSTMTMQETLHLQTSLRKVKLPVKTFKNDDLCEREITEGKALLNQLKNENADQAQIRKAYVSLQGYERNLMIKKNIGDLKEIETMIQVIDTGLFQWITLPGEAFSEIAEAIKIKPAVIVCGYANDYVGYILSKEGYSTHGYEVGVSYLGENAQAILISESLTMLKEMGLTA</sequence>
<reference evidence="4 5" key="2">
    <citation type="submission" date="2009-02" db="EMBL/GenBank/DDBJ databases">
        <title>Draft genome sequence of Holdemania filiformis DSM 12042.</title>
        <authorList>
            <person name="Sudarsanam P."/>
            <person name="Ley R."/>
            <person name="Guruge J."/>
            <person name="Turnbaugh P.J."/>
            <person name="Mahowald M."/>
            <person name="Liep D."/>
            <person name="Gordon J."/>
        </authorList>
    </citation>
    <scope>NUCLEOTIDE SEQUENCE [LARGE SCALE GENOMIC DNA]</scope>
    <source>
        <strain evidence="4 5">DSM 12042</strain>
    </source>
</reference>
<accession>B9Y3G3</accession>
<dbReference type="GO" id="GO:0005576">
    <property type="term" value="C:extracellular region"/>
    <property type="evidence" value="ECO:0007669"/>
    <property type="project" value="TreeGrafter"/>
</dbReference>
<dbReference type="InterPro" id="IPR006823">
    <property type="entry name" value="Ceramidase_alk"/>
</dbReference>
<dbReference type="STRING" id="545696.HOLDEFILI_00338"/>
<dbReference type="GO" id="GO:0016020">
    <property type="term" value="C:membrane"/>
    <property type="evidence" value="ECO:0007669"/>
    <property type="project" value="GOC"/>
</dbReference>
<evidence type="ECO:0000256" key="1">
    <source>
        <dbReference type="PIRSR" id="PIRSR606823-2"/>
    </source>
</evidence>
<feature type="domain" description="Neutral/alkaline non-lysosomal ceramidase N-terminal" evidence="3">
    <location>
        <begin position="5"/>
        <end position="201"/>
    </location>
</feature>
<keyword evidence="2" id="KW-0443">Lipid metabolism</keyword>
<gene>
    <name evidence="4" type="ORF">HOLDEFILI_00338</name>
</gene>
<comment type="similarity">
    <text evidence="2">Belongs to the neutral ceramidase family.</text>
</comment>
<dbReference type="HOGENOM" id="CLU_030011_5_0_9"/>
<dbReference type="GO" id="GO:0046514">
    <property type="term" value="P:ceramide catabolic process"/>
    <property type="evidence" value="ECO:0007669"/>
    <property type="project" value="InterPro"/>
</dbReference>
<organism evidence="4 5">
    <name type="scientific">Holdemania filiformis DSM 12042</name>
    <dbReference type="NCBI Taxonomy" id="545696"/>
    <lineage>
        <taxon>Bacteria</taxon>
        <taxon>Bacillati</taxon>
        <taxon>Bacillota</taxon>
        <taxon>Erysipelotrichia</taxon>
        <taxon>Erysipelotrichales</taxon>
        <taxon>Erysipelotrichaceae</taxon>
        <taxon>Holdemania</taxon>
    </lineage>
</organism>
<comment type="cofactor">
    <cofactor evidence="1">
        <name>Zn(2+)</name>
        <dbReference type="ChEBI" id="CHEBI:29105"/>
    </cofactor>
    <text evidence="1">Binds 1 zinc ion per subunit.</text>
</comment>
<evidence type="ECO:0000259" key="3">
    <source>
        <dbReference type="Pfam" id="PF04734"/>
    </source>
</evidence>
<name>B9Y3G3_9FIRM</name>
<comment type="catalytic activity">
    <reaction evidence="2">
        <text>an N-acylsphing-4-enine + H2O = sphing-4-enine + a fatty acid</text>
        <dbReference type="Rhea" id="RHEA:20856"/>
        <dbReference type="ChEBI" id="CHEBI:15377"/>
        <dbReference type="ChEBI" id="CHEBI:28868"/>
        <dbReference type="ChEBI" id="CHEBI:52639"/>
        <dbReference type="ChEBI" id="CHEBI:57756"/>
        <dbReference type="EC" id="3.5.1.23"/>
    </reaction>
</comment>
<comment type="caution">
    <text evidence="4">The sequence shown here is derived from an EMBL/GenBank/DDBJ whole genome shotgun (WGS) entry which is preliminary data.</text>
</comment>
<evidence type="ECO:0000313" key="4">
    <source>
        <dbReference type="EMBL" id="EEF69485.1"/>
    </source>
</evidence>
<keyword evidence="2" id="KW-0746">Sphingolipid metabolism</keyword>
<keyword evidence="1" id="KW-0479">Metal-binding</keyword>
<keyword evidence="2" id="KW-0378">Hydrolase</keyword>
<feature type="binding site" evidence="1">
    <location>
        <position position="82"/>
    </location>
    <ligand>
        <name>Zn(2+)</name>
        <dbReference type="ChEBI" id="CHEBI:29105"/>
    </ligand>
</feature>
<feature type="binding site" evidence="1">
    <location>
        <position position="182"/>
    </location>
    <ligand>
        <name>Zn(2+)</name>
        <dbReference type="ChEBI" id="CHEBI:29105"/>
    </ligand>
</feature>